<proteinExistence type="predicted"/>
<organism evidence="1 2">
    <name type="scientific">Pichia kudriavzevii</name>
    <name type="common">Yeast</name>
    <name type="synonym">Issatchenkia orientalis</name>
    <dbReference type="NCBI Taxonomy" id="4909"/>
    <lineage>
        <taxon>Eukaryota</taxon>
        <taxon>Fungi</taxon>
        <taxon>Dikarya</taxon>
        <taxon>Ascomycota</taxon>
        <taxon>Saccharomycotina</taxon>
        <taxon>Pichiomycetes</taxon>
        <taxon>Pichiales</taxon>
        <taxon>Pichiaceae</taxon>
        <taxon>Pichia</taxon>
    </lineage>
</organism>
<dbReference type="VEuPathDB" id="FungiDB:C5L36_0C10380"/>
<gene>
    <name evidence="1" type="ORF">JL09_g692</name>
</gene>
<evidence type="ECO:0000313" key="2">
    <source>
        <dbReference type="Proteomes" id="UP000029867"/>
    </source>
</evidence>
<protein>
    <submittedName>
        <fullName evidence="1">Uncharacterized protein</fullName>
    </submittedName>
</protein>
<name>A0A099P7E2_PICKU</name>
<dbReference type="AlphaFoldDB" id="A0A099P7E2"/>
<dbReference type="EMBL" id="JQFK01000003">
    <property type="protein sequence ID" value="KGK40184.1"/>
    <property type="molecule type" value="Genomic_DNA"/>
</dbReference>
<dbReference type="HOGENOM" id="CLU_486662_0_0_1"/>
<accession>A0A099P7E2</accession>
<sequence>MLLYRYAPGLRVRLVLSVRRLSTTTFGLSSIDHKVSYLLKDNKDVNIAHLHLDRTESPIFFNELIAKHKINFNDIRVHGIGKLMKFLPFMNYTGLVLIKNCGILNSECESQIDNIYLNRYTDKMRLLTIDILLLYQCYREAYKFVKLYESKVPSSGSSSNLSKYKFKLSKFKNFEDMSISASEIVENNIVHIYLRELLKSEHYTLSEKFKYYLLILYKTLEVYPNLSKTQISSLNSTFFALLYRQKAIPYSIYLSYFVKLYPKSTSLLQELGLLTNDSNSKGPVFIGNLEQVNIRRELVQSKTYPYMEDLSLLFTKYLYENLPNRSQLKTLFKTYIRVVSKYQKTEKFLSQNPAYIFEVHPFSKFFHDSSILSTFVDYCFNERFTSLMKPLTASNLIEKFYASLDIINVDHYKSKIHHTHISQLDRLVKYFLHIDDPRGDITRAIELVKILTDANIYLSGDTYISVVRALYKLDCIEDGTNLYNYFKDHPQISTRIKQSDISYICCRYKLPYPKPILRENHLRQQDPFSLEFNHGFLKGELAPENIVKRLDSQLAIRTKH</sequence>
<comment type="caution">
    <text evidence="1">The sequence shown here is derived from an EMBL/GenBank/DDBJ whole genome shotgun (WGS) entry which is preliminary data.</text>
</comment>
<dbReference type="Proteomes" id="UP000029867">
    <property type="component" value="Unassembled WGS sequence"/>
</dbReference>
<reference evidence="2" key="1">
    <citation type="journal article" date="2014" name="Microb. Cell Fact.">
        <title>Exploiting Issatchenkia orientalis SD108 for succinic acid production.</title>
        <authorList>
            <person name="Xiao H."/>
            <person name="Shao Z."/>
            <person name="Jiang Y."/>
            <person name="Dole S."/>
            <person name="Zhao H."/>
        </authorList>
    </citation>
    <scope>NUCLEOTIDE SEQUENCE [LARGE SCALE GENOMIC DNA]</scope>
    <source>
        <strain evidence="2">SD108</strain>
    </source>
</reference>
<evidence type="ECO:0000313" key="1">
    <source>
        <dbReference type="EMBL" id="KGK40184.1"/>
    </source>
</evidence>